<dbReference type="PANTHER" id="PTHR10489:SF664">
    <property type="entry name" value="C-C CHEMOKINE RECEPTOR TYPE 9"/>
    <property type="match status" value="1"/>
</dbReference>
<evidence type="ECO:0000256" key="6">
    <source>
        <dbReference type="ARBA" id="ARBA00023136"/>
    </source>
</evidence>
<evidence type="ECO:0000313" key="15">
    <source>
        <dbReference type="Proteomes" id="UP000265080"/>
    </source>
</evidence>
<dbReference type="Pfam" id="PF00001">
    <property type="entry name" value="7tm_1"/>
    <property type="match status" value="1"/>
</dbReference>
<keyword evidence="9 10" id="KW-0807">Transducer</keyword>
<evidence type="ECO:0000256" key="5">
    <source>
        <dbReference type="ARBA" id="ARBA00023040"/>
    </source>
</evidence>
<dbReference type="SUPFAM" id="SSF81321">
    <property type="entry name" value="Family A G protein-coupled receptor-like"/>
    <property type="match status" value="1"/>
</dbReference>
<feature type="transmembrane region" description="Helical" evidence="12">
    <location>
        <begin position="319"/>
        <end position="338"/>
    </location>
</feature>
<dbReference type="FunFam" id="1.20.1070.10:FF:000035">
    <property type="entry name" value="C-C chemokine receptor type 6"/>
    <property type="match status" value="1"/>
</dbReference>
<dbReference type="PANTHER" id="PTHR10489">
    <property type="entry name" value="CELL ADHESION MOLECULE"/>
    <property type="match status" value="1"/>
</dbReference>
<keyword evidence="5 10" id="KW-0297">G-protein coupled receptor</keyword>
<sequence length="389" mass="43540">MFVYFSSLNDLMDDIMTTTDDIITALTTEDPLSFSPSPSEDADYDIPDLMCDRSSVREFRSHYEPPLFWMIAIVGGVGNLLVVWIYLHVRRRLKTMTDMYLLNLAVADLLFLVTLPLWAAEASHGWIFGTVLCKLNSALYKVNLFSSMLLLTCISVDRYIVIVQSTAAHNSKVERLRCSRLVCAAVWLLALLLTMPELVFAAPAKVDSQEYCRMVFPTNVGNRTKILVLSLQVSVGFCLPFIVMAFCYSVIIATLLKTRNFQKHKAMRVVLAVVVVFVVSQLPYNGMLVMEAMQATNMTVTDCEEVKALDKAGQVLKSLAYVHACLNPFLYVFVGVRFRKDVLQLLQLLLRCCRPLAIKSHPSKSSRSPLSSTRASVMSDSDTSQGLSL</sequence>
<dbReference type="GO" id="GO:0016493">
    <property type="term" value="F:C-C chemokine receptor activity"/>
    <property type="evidence" value="ECO:0007669"/>
    <property type="project" value="TreeGrafter"/>
</dbReference>
<dbReference type="PROSITE" id="PS50262">
    <property type="entry name" value="G_PROTEIN_RECEP_F1_2"/>
    <property type="match status" value="1"/>
</dbReference>
<dbReference type="GO" id="GO:0009897">
    <property type="term" value="C:external side of plasma membrane"/>
    <property type="evidence" value="ECO:0007669"/>
    <property type="project" value="TreeGrafter"/>
</dbReference>
<evidence type="ECO:0000259" key="13">
    <source>
        <dbReference type="PROSITE" id="PS50262"/>
    </source>
</evidence>
<keyword evidence="3 10" id="KW-0812">Transmembrane</keyword>
<dbReference type="PRINTS" id="PR01558">
    <property type="entry name" value="CHEMOKINER11"/>
</dbReference>
<feature type="domain" description="G-protein coupled receptors family 1 profile" evidence="13">
    <location>
        <begin position="78"/>
        <end position="331"/>
    </location>
</feature>
<evidence type="ECO:0000256" key="7">
    <source>
        <dbReference type="ARBA" id="ARBA00023170"/>
    </source>
</evidence>
<keyword evidence="15" id="KW-1185">Reference proteome</keyword>
<dbReference type="GeneTree" id="ENSGT01030000234667"/>
<feature type="compositionally biased region" description="Low complexity" evidence="11">
    <location>
        <begin position="360"/>
        <end position="376"/>
    </location>
</feature>
<evidence type="ECO:0000313" key="14">
    <source>
        <dbReference type="Ensembl" id="ENSAPEP00000002818.1"/>
    </source>
</evidence>
<dbReference type="InterPro" id="IPR000355">
    <property type="entry name" value="Chemokine_rcpt"/>
</dbReference>
<dbReference type="GO" id="GO:0007204">
    <property type="term" value="P:positive regulation of cytosolic calcium ion concentration"/>
    <property type="evidence" value="ECO:0007669"/>
    <property type="project" value="TreeGrafter"/>
</dbReference>
<feature type="transmembrane region" description="Helical" evidence="12">
    <location>
        <begin position="266"/>
        <end position="284"/>
    </location>
</feature>
<reference evidence="14 15" key="1">
    <citation type="submission" date="2018-03" db="EMBL/GenBank/DDBJ databases">
        <title>Finding Nemo's genes: A chromosome-scale reference assembly of the genome of the orange clownfish Amphiprion percula.</title>
        <authorList>
            <person name="Lehmann R."/>
        </authorList>
    </citation>
    <scope>NUCLEOTIDE SEQUENCE</scope>
</reference>
<feature type="region of interest" description="Disordered" evidence="11">
    <location>
        <begin position="360"/>
        <end position="389"/>
    </location>
</feature>
<dbReference type="Gene3D" id="1.20.1070.10">
    <property type="entry name" value="Rhodopsin 7-helix transmembrane proteins"/>
    <property type="match status" value="1"/>
</dbReference>
<organism evidence="14 15">
    <name type="scientific">Amphiprion percula</name>
    <name type="common">Orange clownfish</name>
    <name type="synonym">Lutjanus percula</name>
    <dbReference type="NCBI Taxonomy" id="161767"/>
    <lineage>
        <taxon>Eukaryota</taxon>
        <taxon>Metazoa</taxon>
        <taxon>Chordata</taxon>
        <taxon>Craniata</taxon>
        <taxon>Vertebrata</taxon>
        <taxon>Euteleostomi</taxon>
        <taxon>Actinopterygii</taxon>
        <taxon>Neopterygii</taxon>
        <taxon>Teleostei</taxon>
        <taxon>Neoteleostei</taxon>
        <taxon>Acanthomorphata</taxon>
        <taxon>Ovalentaria</taxon>
        <taxon>Pomacentridae</taxon>
        <taxon>Amphiprion</taxon>
    </lineage>
</organism>
<feature type="transmembrane region" description="Helical" evidence="12">
    <location>
        <begin position="226"/>
        <end position="254"/>
    </location>
</feature>
<evidence type="ECO:0000256" key="1">
    <source>
        <dbReference type="ARBA" id="ARBA00004651"/>
    </source>
</evidence>
<keyword evidence="6 12" id="KW-0472">Membrane</keyword>
<reference evidence="14" key="2">
    <citation type="submission" date="2025-08" db="UniProtKB">
        <authorList>
            <consortium name="Ensembl"/>
        </authorList>
    </citation>
    <scope>IDENTIFICATION</scope>
</reference>
<evidence type="ECO:0000256" key="4">
    <source>
        <dbReference type="ARBA" id="ARBA00022989"/>
    </source>
</evidence>
<dbReference type="InterPro" id="IPR050119">
    <property type="entry name" value="CCR1-9-like"/>
</dbReference>
<feature type="transmembrane region" description="Helical" evidence="12">
    <location>
        <begin position="181"/>
        <end position="206"/>
    </location>
</feature>
<keyword evidence="4 12" id="KW-1133">Transmembrane helix</keyword>
<dbReference type="Ensembl" id="ENSAPET00000002882.1">
    <property type="protein sequence ID" value="ENSAPEP00000002818.1"/>
    <property type="gene ID" value="ENSAPEG00000002045.1"/>
</dbReference>
<protein>
    <submittedName>
        <fullName evidence="14">Chemokine (C-C motif) receptor 9a</fullName>
    </submittedName>
</protein>
<evidence type="ECO:0000256" key="11">
    <source>
        <dbReference type="SAM" id="MobiDB-lite"/>
    </source>
</evidence>
<dbReference type="AlphaFoldDB" id="A0A3P8RQJ5"/>
<reference evidence="14" key="3">
    <citation type="submission" date="2025-09" db="UniProtKB">
        <authorList>
            <consortium name="Ensembl"/>
        </authorList>
    </citation>
    <scope>IDENTIFICATION</scope>
</reference>
<evidence type="ECO:0000256" key="3">
    <source>
        <dbReference type="ARBA" id="ARBA00022692"/>
    </source>
</evidence>
<dbReference type="GO" id="GO:0019722">
    <property type="term" value="P:calcium-mediated signaling"/>
    <property type="evidence" value="ECO:0007669"/>
    <property type="project" value="TreeGrafter"/>
</dbReference>
<keyword evidence="8" id="KW-0325">Glycoprotein</keyword>
<evidence type="ECO:0000256" key="8">
    <source>
        <dbReference type="ARBA" id="ARBA00023180"/>
    </source>
</evidence>
<keyword evidence="7 10" id="KW-0675">Receptor</keyword>
<name>A0A3P8RQJ5_AMPPE</name>
<dbReference type="GO" id="GO:0006955">
    <property type="term" value="P:immune response"/>
    <property type="evidence" value="ECO:0007669"/>
    <property type="project" value="TreeGrafter"/>
</dbReference>
<accession>A0A3P8RQJ5</accession>
<proteinExistence type="inferred from homology"/>
<dbReference type="PRINTS" id="PR00657">
    <property type="entry name" value="CCCHEMOKINER"/>
</dbReference>
<dbReference type="GO" id="GO:0005044">
    <property type="term" value="F:scavenger receptor activity"/>
    <property type="evidence" value="ECO:0007669"/>
    <property type="project" value="InterPro"/>
</dbReference>
<evidence type="ECO:0000256" key="2">
    <source>
        <dbReference type="ARBA" id="ARBA00022475"/>
    </source>
</evidence>
<comment type="subcellular location">
    <subcellularLocation>
        <location evidence="1">Cell membrane</location>
        <topology evidence="1">Multi-pass membrane protein</topology>
    </subcellularLocation>
</comment>
<evidence type="ECO:0000256" key="10">
    <source>
        <dbReference type="RuleBase" id="RU000688"/>
    </source>
</evidence>
<feature type="compositionally biased region" description="Polar residues" evidence="11">
    <location>
        <begin position="378"/>
        <end position="389"/>
    </location>
</feature>
<keyword evidence="2" id="KW-1003">Cell membrane</keyword>
<dbReference type="PROSITE" id="PS00237">
    <property type="entry name" value="G_PROTEIN_RECEP_F1_1"/>
    <property type="match status" value="1"/>
</dbReference>
<dbReference type="InterPro" id="IPR000276">
    <property type="entry name" value="GPCR_Rhodpsn"/>
</dbReference>
<dbReference type="STRING" id="161767.ENSAPEP00000002818"/>
<dbReference type="InterPro" id="IPR005383">
    <property type="entry name" value="ACKR4"/>
</dbReference>
<comment type="similarity">
    <text evidence="10">Belongs to the G-protein coupled receptor 1 family.</text>
</comment>
<evidence type="ECO:0000256" key="12">
    <source>
        <dbReference type="SAM" id="Phobius"/>
    </source>
</evidence>
<feature type="transmembrane region" description="Helical" evidence="12">
    <location>
        <begin position="99"/>
        <end position="118"/>
    </location>
</feature>
<dbReference type="PRINTS" id="PR00237">
    <property type="entry name" value="GPCRRHODOPSN"/>
</dbReference>
<feature type="transmembrane region" description="Helical" evidence="12">
    <location>
        <begin position="138"/>
        <end position="160"/>
    </location>
</feature>
<dbReference type="GO" id="GO:0097535">
    <property type="term" value="P:lymphoid lineage cell migration into thymus"/>
    <property type="evidence" value="ECO:0007669"/>
    <property type="project" value="Ensembl"/>
</dbReference>
<evidence type="ECO:0000256" key="9">
    <source>
        <dbReference type="ARBA" id="ARBA00023224"/>
    </source>
</evidence>
<feature type="transmembrane region" description="Helical" evidence="12">
    <location>
        <begin position="67"/>
        <end position="87"/>
    </location>
</feature>
<dbReference type="Proteomes" id="UP000265080">
    <property type="component" value="Chromosome 10"/>
</dbReference>
<dbReference type="GO" id="GO:0060326">
    <property type="term" value="P:cell chemotaxis"/>
    <property type="evidence" value="ECO:0007669"/>
    <property type="project" value="TreeGrafter"/>
</dbReference>
<dbReference type="GO" id="GO:0019957">
    <property type="term" value="F:C-C chemokine binding"/>
    <property type="evidence" value="ECO:0007669"/>
    <property type="project" value="TreeGrafter"/>
</dbReference>
<dbReference type="InterPro" id="IPR017452">
    <property type="entry name" value="GPCR_Rhodpsn_7TM"/>
</dbReference>